<dbReference type="AlphaFoldDB" id="A0AAQ3TNQ8"/>
<reference evidence="2 3" key="1">
    <citation type="submission" date="2024-02" db="EMBL/GenBank/DDBJ databases">
        <title>High-quality chromosome-scale genome assembly of Pensacola bahiagrass (Paspalum notatum Flugge var. saurae).</title>
        <authorList>
            <person name="Vega J.M."/>
            <person name="Podio M."/>
            <person name="Orjuela J."/>
            <person name="Siena L.A."/>
            <person name="Pessino S.C."/>
            <person name="Combes M.C."/>
            <person name="Mariac C."/>
            <person name="Albertini E."/>
            <person name="Pupilli F."/>
            <person name="Ortiz J.P.A."/>
            <person name="Leblanc O."/>
        </authorList>
    </citation>
    <scope>NUCLEOTIDE SEQUENCE [LARGE SCALE GENOMIC DNA]</scope>
    <source>
        <strain evidence="2">R1</strain>
        <tissue evidence="2">Leaf</tissue>
    </source>
</reference>
<gene>
    <name evidence="2" type="ORF">U9M48_024733</name>
</gene>
<evidence type="ECO:0000313" key="3">
    <source>
        <dbReference type="Proteomes" id="UP001341281"/>
    </source>
</evidence>
<sequence length="146" mass="16820">MKTAFLNGELDEEIYMDQPEGFVVSRQEDKVCRLLKSLYGLKQAPKQWHEKFDNTLTQAGFAVNEADKCMYYRYGDKAIPAILMNCDNQTAIAKVNSDKDNVRLSRHVRRRIKSVRKLRNSGAIAVQYINTAKNLEDQFTKGLSRK</sequence>
<keyword evidence="3" id="KW-1185">Reference proteome</keyword>
<dbReference type="Proteomes" id="UP001341281">
    <property type="component" value="Chromosome 05"/>
</dbReference>
<feature type="domain" description="Reverse transcriptase Ty1/copia-type" evidence="1">
    <location>
        <begin position="2"/>
        <end position="79"/>
    </location>
</feature>
<proteinExistence type="predicted"/>
<evidence type="ECO:0000313" key="2">
    <source>
        <dbReference type="EMBL" id="WVZ76800.1"/>
    </source>
</evidence>
<dbReference type="EMBL" id="CP144749">
    <property type="protein sequence ID" value="WVZ76800.1"/>
    <property type="molecule type" value="Genomic_DNA"/>
</dbReference>
<name>A0AAQ3TNQ8_PASNO</name>
<accession>A0AAQ3TNQ8</accession>
<organism evidence="2 3">
    <name type="scientific">Paspalum notatum var. saurae</name>
    <dbReference type="NCBI Taxonomy" id="547442"/>
    <lineage>
        <taxon>Eukaryota</taxon>
        <taxon>Viridiplantae</taxon>
        <taxon>Streptophyta</taxon>
        <taxon>Embryophyta</taxon>
        <taxon>Tracheophyta</taxon>
        <taxon>Spermatophyta</taxon>
        <taxon>Magnoliopsida</taxon>
        <taxon>Liliopsida</taxon>
        <taxon>Poales</taxon>
        <taxon>Poaceae</taxon>
        <taxon>PACMAD clade</taxon>
        <taxon>Panicoideae</taxon>
        <taxon>Andropogonodae</taxon>
        <taxon>Paspaleae</taxon>
        <taxon>Paspalinae</taxon>
        <taxon>Paspalum</taxon>
    </lineage>
</organism>
<evidence type="ECO:0000259" key="1">
    <source>
        <dbReference type="Pfam" id="PF07727"/>
    </source>
</evidence>
<protein>
    <recommendedName>
        <fullName evidence="1">Reverse transcriptase Ty1/copia-type domain-containing protein</fullName>
    </recommendedName>
</protein>
<dbReference type="Pfam" id="PF07727">
    <property type="entry name" value="RVT_2"/>
    <property type="match status" value="1"/>
</dbReference>
<dbReference type="InterPro" id="IPR013103">
    <property type="entry name" value="RVT_2"/>
</dbReference>